<name>A0A2K2BYU3_POPTR</name>
<reference evidence="2 3" key="1">
    <citation type="journal article" date="2006" name="Science">
        <title>The genome of black cottonwood, Populus trichocarpa (Torr. &amp; Gray).</title>
        <authorList>
            <person name="Tuskan G.A."/>
            <person name="Difazio S."/>
            <person name="Jansson S."/>
            <person name="Bohlmann J."/>
            <person name="Grigoriev I."/>
            <person name="Hellsten U."/>
            <person name="Putnam N."/>
            <person name="Ralph S."/>
            <person name="Rombauts S."/>
            <person name="Salamov A."/>
            <person name="Schein J."/>
            <person name="Sterck L."/>
            <person name="Aerts A."/>
            <person name="Bhalerao R.R."/>
            <person name="Bhalerao R.P."/>
            <person name="Blaudez D."/>
            <person name="Boerjan W."/>
            <person name="Brun A."/>
            <person name="Brunner A."/>
            <person name="Busov V."/>
            <person name="Campbell M."/>
            <person name="Carlson J."/>
            <person name="Chalot M."/>
            <person name="Chapman J."/>
            <person name="Chen G.L."/>
            <person name="Cooper D."/>
            <person name="Coutinho P.M."/>
            <person name="Couturier J."/>
            <person name="Covert S."/>
            <person name="Cronk Q."/>
            <person name="Cunningham R."/>
            <person name="Davis J."/>
            <person name="Degroeve S."/>
            <person name="Dejardin A."/>
            <person name="Depamphilis C."/>
            <person name="Detter J."/>
            <person name="Dirks B."/>
            <person name="Dubchak I."/>
            <person name="Duplessis S."/>
            <person name="Ehlting J."/>
            <person name="Ellis B."/>
            <person name="Gendler K."/>
            <person name="Goodstein D."/>
            <person name="Gribskov M."/>
            <person name="Grimwood J."/>
            <person name="Groover A."/>
            <person name="Gunter L."/>
            <person name="Hamberger B."/>
            <person name="Heinze B."/>
            <person name="Helariutta Y."/>
            <person name="Henrissat B."/>
            <person name="Holligan D."/>
            <person name="Holt R."/>
            <person name="Huang W."/>
            <person name="Islam-Faridi N."/>
            <person name="Jones S."/>
            <person name="Jones-Rhoades M."/>
            <person name="Jorgensen R."/>
            <person name="Joshi C."/>
            <person name="Kangasjarvi J."/>
            <person name="Karlsson J."/>
            <person name="Kelleher C."/>
            <person name="Kirkpatrick R."/>
            <person name="Kirst M."/>
            <person name="Kohler A."/>
            <person name="Kalluri U."/>
            <person name="Larimer F."/>
            <person name="Leebens-Mack J."/>
            <person name="Leple J.C."/>
            <person name="Locascio P."/>
            <person name="Lou Y."/>
            <person name="Lucas S."/>
            <person name="Martin F."/>
            <person name="Montanini B."/>
            <person name="Napoli C."/>
            <person name="Nelson D.R."/>
            <person name="Nelson C."/>
            <person name="Nieminen K."/>
            <person name="Nilsson O."/>
            <person name="Pereda V."/>
            <person name="Peter G."/>
            <person name="Philippe R."/>
            <person name="Pilate G."/>
            <person name="Poliakov A."/>
            <person name="Razumovskaya J."/>
            <person name="Richardson P."/>
            <person name="Rinaldi C."/>
            <person name="Ritland K."/>
            <person name="Rouze P."/>
            <person name="Ryaboy D."/>
            <person name="Schmutz J."/>
            <person name="Schrader J."/>
            <person name="Segerman B."/>
            <person name="Shin H."/>
            <person name="Siddiqui A."/>
            <person name="Sterky F."/>
            <person name="Terry A."/>
            <person name="Tsai C.J."/>
            <person name="Uberbacher E."/>
            <person name="Unneberg P."/>
            <person name="Vahala J."/>
            <person name="Wall K."/>
            <person name="Wessler S."/>
            <person name="Yang G."/>
            <person name="Yin T."/>
            <person name="Douglas C."/>
            <person name="Marra M."/>
            <person name="Sandberg G."/>
            <person name="Van de Peer Y."/>
            <person name="Rokhsar D."/>
        </authorList>
    </citation>
    <scope>NUCLEOTIDE SEQUENCE [LARGE SCALE GENOMIC DNA]</scope>
    <source>
        <strain evidence="3">cv. Nisqually</strain>
    </source>
</reference>
<proteinExistence type="predicted"/>
<evidence type="ECO:0000313" key="2">
    <source>
        <dbReference type="EMBL" id="PNT54949.1"/>
    </source>
</evidence>
<feature type="transmembrane region" description="Helical" evidence="1">
    <location>
        <begin position="7"/>
        <end position="25"/>
    </location>
</feature>
<organism evidence="2 3">
    <name type="scientific">Populus trichocarpa</name>
    <name type="common">Western balsam poplar</name>
    <name type="synonym">Populus balsamifera subsp. trichocarpa</name>
    <dbReference type="NCBI Taxonomy" id="3694"/>
    <lineage>
        <taxon>Eukaryota</taxon>
        <taxon>Viridiplantae</taxon>
        <taxon>Streptophyta</taxon>
        <taxon>Embryophyta</taxon>
        <taxon>Tracheophyta</taxon>
        <taxon>Spermatophyta</taxon>
        <taxon>Magnoliopsida</taxon>
        <taxon>eudicotyledons</taxon>
        <taxon>Gunneridae</taxon>
        <taxon>Pentapetalae</taxon>
        <taxon>rosids</taxon>
        <taxon>fabids</taxon>
        <taxon>Malpighiales</taxon>
        <taxon>Salicaceae</taxon>
        <taxon>Saliceae</taxon>
        <taxon>Populus</taxon>
    </lineage>
</organism>
<accession>A0A2K2BYU3</accession>
<evidence type="ECO:0000256" key="1">
    <source>
        <dbReference type="SAM" id="Phobius"/>
    </source>
</evidence>
<evidence type="ECO:0000313" key="3">
    <source>
        <dbReference type="Proteomes" id="UP000006729"/>
    </source>
</evidence>
<sequence>MSILEMNILVFMSFYICLDAVLIRLGDDYISMLNWDILTSYVDVLYALEMSAGICIICYRDVCIFLVQ</sequence>
<keyword evidence="1" id="KW-0472">Membrane</keyword>
<keyword evidence="1" id="KW-1133">Transmembrane helix</keyword>
<gene>
    <name evidence="2" type="ORF">POPTR_001G165700</name>
</gene>
<dbReference type="AlphaFoldDB" id="A0A2K2BYU3"/>
<keyword evidence="3" id="KW-1185">Reference proteome</keyword>
<dbReference type="Proteomes" id="UP000006729">
    <property type="component" value="Chromosome 1"/>
</dbReference>
<protein>
    <submittedName>
        <fullName evidence="2">Uncharacterized protein</fullName>
    </submittedName>
</protein>
<dbReference type="InParanoid" id="A0A2K2BYU3"/>
<feature type="transmembrane region" description="Helical" evidence="1">
    <location>
        <begin position="45"/>
        <end position="67"/>
    </location>
</feature>
<keyword evidence="1" id="KW-0812">Transmembrane</keyword>
<dbReference type="EMBL" id="CM009290">
    <property type="protein sequence ID" value="PNT54949.1"/>
    <property type="molecule type" value="Genomic_DNA"/>
</dbReference>